<organism evidence="1 2">
    <name type="scientific">Paenalcaligenes hominis</name>
    <dbReference type="NCBI Taxonomy" id="643674"/>
    <lineage>
        <taxon>Bacteria</taxon>
        <taxon>Pseudomonadati</taxon>
        <taxon>Pseudomonadota</taxon>
        <taxon>Betaproteobacteria</taxon>
        <taxon>Burkholderiales</taxon>
        <taxon>Alcaligenaceae</taxon>
        <taxon>Paenalcaligenes</taxon>
    </lineage>
</organism>
<dbReference type="AlphaFoldDB" id="A0A1U9JXR2"/>
<evidence type="ECO:0000313" key="2">
    <source>
        <dbReference type="Proteomes" id="UP000189369"/>
    </source>
</evidence>
<gene>
    <name evidence="1" type="ORF">PAEH1_01730</name>
</gene>
<name>A0A1U9JXR2_9BURK</name>
<dbReference type="KEGG" id="phn:PAEH1_01730"/>
<protein>
    <recommendedName>
        <fullName evidence="3">DUF3037 domain-containing protein</fullName>
    </recommendedName>
</protein>
<dbReference type="EMBL" id="CP019697">
    <property type="protein sequence ID" value="AQS50593.1"/>
    <property type="molecule type" value="Genomic_DNA"/>
</dbReference>
<reference evidence="1 2" key="1">
    <citation type="submission" date="2017-01" db="EMBL/GenBank/DDBJ databases">
        <title>Complete Genome Sequence of Paenalcaligenes hominis, Isolated from a paraplegic Patient with neurogenic bladder.</title>
        <authorList>
            <person name="Mukhopadhyay R."/>
            <person name="Joaquin J."/>
            <person name="Hogue R."/>
            <person name="Kilaru A."/>
            <person name="Jospin G."/>
            <person name="Mars K."/>
            <person name="Eisen J.A."/>
            <person name="Chaturvedi V."/>
        </authorList>
    </citation>
    <scope>NUCLEOTIDE SEQUENCE [LARGE SCALE GENOMIC DNA]</scope>
    <source>
        <strain evidence="1 2">15S00501</strain>
    </source>
</reference>
<evidence type="ECO:0008006" key="3">
    <source>
        <dbReference type="Google" id="ProtNLM"/>
    </source>
</evidence>
<evidence type="ECO:0000313" key="1">
    <source>
        <dbReference type="EMBL" id="AQS50593.1"/>
    </source>
</evidence>
<dbReference type="InterPro" id="IPR021398">
    <property type="entry name" value="DUF3037"/>
</dbReference>
<dbReference type="STRING" id="643674.PAEH1_01730"/>
<dbReference type="Proteomes" id="UP000189369">
    <property type="component" value="Chromosome"/>
</dbReference>
<dbReference type="OrthoDB" id="8851633at2"/>
<sequence>MGGQMNKQLALRYAVIRYMPYLETREFATIGVVATCPKTGYFDYKIASRYGRLSGFFPEFDAKTYKAAINYFAKELEEIKKITLQESLSADFLRSLFTQITRDREAIVYTSKPRVRLVKNEAQGLDYLFEHYVNHSFVTKENAQEILTKRVVNLVRGLNLRKPFKQLKLEGGLFHATFPLVQVDDTNHPRKIIKPLALQHDDPNKMYESAEIWVGRVNRLKQVEQITDKTSVLFAYEKPEKMTTMQTEAFKMILDIMGRSNIESTEAKEKKNILEFVKA</sequence>
<accession>A0A1U9JXR2</accession>
<dbReference type="Pfam" id="PF11236">
    <property type="entry name" value="DUF3037"/>
    <property type="match status" value="1"/>
</dbReference>
<proteinExistence type="predicted"/>